<protein>
    <submittedName>
        <fullName evidence="1">Uncharacterized protein</fullName>
    </submittedName>
</protein>
<dbReference type="EMBL" id="CABEEZ010000067">
    <property type="protein sequence ID" value="VTR30398.1"/>
    <property type="molecule type" value="Genomic_DNA"/>
</dbReference>
<accession>A0A4V6KPP5</accession>
<evidence type="ECO:0000313" key="1">
    <source>
        <dbReference type="EMBL" id="VTR30398.1"/>
    </source>
</evidence>
<name>A0A4V6KPP5_SERFO</name>
<organism evidence="1">
    <name type="scientific">Serratia fonticola</name>
    <dbReference type="NCBI Taxonomy" id="47917"/>
    <lineage>
        <taxon>Bacteria</taxon>
        <taxon>Pseudomonadati</taxon>
        <taxon>Pseudomonadota</taxon>
        <taxon>Gammaproteobacteria</taxon>
        <taxon>Enterobacterales</taxon>
        <taxon>Yersiniaceae</taxon>
        <taxon>Serratia</taxon>
    </lineage>
</organism>
<reference evidence="1" key="1">
    <citation type="submission" date="2019-05" db="EMBL/GenBank/DDBJ databases">
        <authorList>
            <consortium name="Pathogen Informatics"/>
        </authorList>
    </citation>
    <scope>NUCLEOTIDE SEQUENCE [LARGE SCALE GENOMIC DNA]</scope>
    <source>
        <strain evidence="1">NCTC12965</strain>
    </source>
</reference>
<dbReference type="AlphaFoldDB" id="A0A4V6KPP5"/>
<sequence>MLIIVAPHPNPLPQGEGASSVLWVGAEAHLWHGQI</sequence>
<proteinExistence type="predicted"/>
<gene>
    <name evidence="1" type="ORF">NCTC12965_03059</name>
</gene>